<dbReference type="InterPro" id="IPR037481">
    <property type="entry name" value="LacX"/>
</dbReference>
<gene>
    <name evidence="1" type="ORF">H9712_06840</name>
</gene>
<dbReference type="InterPro" id="IPR014718">
    <property type="entry name" value="GH-type_carb-bd"/>
</dbReference>
<proteinExistence type="predicted"/>
<dbReference type="Gene3D" id="2.70.98.10">
    <property type="match status" value="1"/>
</dbReference>
<reference evidence="1" key="2">
    <citation type="submission" date="2021-04" db="EMBL/GenBank/DDBJ databases">
        <authorList>
            <person name="Gilroy R."/>
        </authorList>
    </citation>
    <scope>NUCLEOTIDE SEQUENCE</scope>
    <source>
        <strain evidence="1">CHK192-8294</strain>
    </source>
</reference>
<dbReference type="PANTHER" id="PTHR11122">
    <property type="entry name" value="APOSPORY-ASSOCIATED PROTEIN C-RELATED"/>
    <property type="match status" value="1"/>
</dbReference>
<comment type="caution">
    <text evidence="1">The sequence shown here is derived from an EMBL/GenBank/DDBJ whole genome shotgun (WGS) entry which is preliminary data.</text>
</comment>
<evidence type="ECO:0000313" key="1">
    <source>
        <dbReference type="EMBL" id="HJB80683.1"/>
    </source>
</evidence>
<dbReference type="SUPFAM" id="SSF74650">
    <property type="entry name" value="Galactose mutarotase-like"/>
    <property type="match status" value="1"/>
</dbReference>
<sequence>MELELKRGGRTARVATHGGELVSYRDENGLEYIWTGDPAYWPGRNPLLFPIVGGLKDGKVHIEGKEVSMNRHGFARTSEFSVVGQGKDWAELELRESGDTLALYPYPFQLTVRQQLTDTGFVTSVTVTNTGDKPMPFCLGAHTGFRCPLEEGEAFTDYEVRFAQKETCPTLVPDANGVDRGRTRPCLEDADVLPLDYKYFDEMDTLIFEGLKSRQVELHSKKTGKGVRVRFHDFPLLALWSMPGKAAPYLCIEPWHGMSAVAGEGPELADKAYCITLAPGESRTLSYQVDTL</sequence>
<dbReference type="GO" id="GO:0030246">
    <property type="term" value="F:carbohydrate binding"/>
    <property type="evidence" value="ECO:0007669"/>
    <property type="project" value="InterPro"/>
</dbReference>
<organism evidence="1 2">
    <name type="scientific">Candidatus Flavonifractor intestinigallinarum</name>
    <dbReference type="NCBI Taxonomy" id="2838586"/>
    <lineage>
        <taxon>Bacteria</taxon>
        <taxon>Bacillati</taxon>
        <taxon>Bacillota</taxon>
        <taxon>Clostridia</taxon>
        <taxon>Eubacteriales</taxon>
        <taxon>Oscillospiraceae</taxon>
        <taxon>Flavonifractor</taxon>
    </lineage>
</organism>
<dbReference type="AlphaFoldDB" id="A0A9D2MN22"/>
<name>A0A9D2MN22_9FIRM</name>
<dbReference type="GO" id="GO:0005975">
    <property type="term" value="P:carbohydrate metabolic process"/>
    <property type="evidence" value="ECO:0007669"/>
    <property type="project" value="InterPro"/>
</dbReference>
<dbReference type="EMBL" id="DWXO01000069">
    <property type="protein sequence ID" value="HJB80683.1"/>
    <property type="molecule type" value="Genomic_DNA"/>
</dbReference>
<dbReference type="InterPro" id="IPR011013">
    <property type="entry name" value="Gal_mutarotase_sf_dom"/>
</dbReference>
<reference evidence="1" key="1">
    <citation type="journal article" date="2021" name="PeerJ">
        <title>Extensive microbial diversity within the chicken gut microbiome revealed by metagenomics and culture.</title>
        <authorList>
            <person name="Gilroy R."/>
            <person name="Ravi A."/>
            <person name="Getino M."/>
            <person name="Pursley I."/>
            <person name="Horton D.L."/>
            <person name="Alikhan N.F."/>
            <person name="Baker D."/>
            <person name="Gharbi K."/>
            <person name="Hall N."/>
            <person name="Watson M."/>
            <person name="Adriaenssens E.M."/>
            <person name="Foster-Nyarko E."/>
            <person name="Jarju S."/>
            <person name="Secka A."/>
            <person name="Antonio M."/>
            <person name="Oren A."/>
            <person name="Chaudhuri R.R."/>
            <person name="La Ragione R."/>
            <person name="Hildebrand F."/>
            <person name="Pallen M.J."/>
        </authorList>
    </citation>
    <scope>NUCLEOTIDE SEQUENCE</scope>
    <source>
        <strain evidence="1">CHK192-8294</strain>
    </source>
</reference>
<dbReference type="Proteomes" id="UP000823921">
    <property type="component" value="Unassembled WGS sequence"/>
</dbReference>
<dbReference type="Pfam" id="PF01263">
    <property type="entry name" value="Aldose_epim"/>
    <property type="match status" value="1"/>
</dbReference>
<dbReference type="CDD" id="cd09024">
    <property type="entry name" value="Aldose_epim_lacX"/>
    <property type="match status" value="1"/>
</dbReference>
<dbReference type="PANTHER" id="PTHR11122:SF13">
    <property type="entry name" value="GLUCOSE-6-PHOSPHATE 1-EPIMERASE"/>
    <property type="match status" value="1"/>
</dbReference>
<evidence type="ECO:0000313" key="2">
    <source>
        <dbReference type="Proteomes" id="UP000823921"/>
    </source>
</evidence>
<protein>
    <submittedName>
        <fullName evidence="1">Aldose 1-epimerase family protein</fullName>
    </submittedName>
</protein>
<accession>A0A9D2MN22</accession>
<dbReference type="GO" id="GO:0016853">
    <property type="term" value="F:isomerase activity"/>
    <property type="evidence" value="ECO:0007669"/>
    <property type="project" value="InterPro"/>
</dbReference>
<dbReference type="InterPro" id="IPR008183">
    <property type="entry name" value="Aldose_1/G6P_1-epimerase"/>
</dbReference>